<name>A0A3M6UPH2_POCDA</name>
<dbReference type="GO" id="GO:0008083">
    <property type="term" value="F:growth factor activity"/>
    <property type="evidence" value="ECO:0007669"/>
    <property type="project" value="InterPro"/>
</dbReference>
<keyword evidence="4" id="KW-1185">Reference proteome</keyword>
<evidence type="ECO:0000313" key="4">
    <source>
        <dbReference type="Proteomes" id="UP000275408"/>
    </source>
</evidence>
<organism evidence="3 4">
    <name type="scientific">Pocillopora damicornis</name>
    <name type="common">Cauliflower coral</name>
    <name type="synonym">Millepora damicornis</name>
    <dbReference type="NCBI Taxonomy" id="46731"/>
    <lineage>
        <taxon>Eukaryota</taxon>
        <taxon>Metazoa</taxon>
        <taxon>Cnidaria</taxon>
        <taxon>Anthozoa</taxon>
        <taxon>Hexacorallia</taxon>
        <taxon>Scleractinia</taxon>
        <taxon>Astrocoeniina</taxon>
        <taxon>Pocilloporidae</taxon>
        <taxon>Pocillopora</taxon>
    </lineage>
</organism>
<dbReference type="InterPro" id="IPR056378">
    <property type="entry name" value="Let-756-like_FGF"/>
</dbReference>
<dbReference type="InterPro" id="IPR002209">
    <property type="entry name" value="Fibroblast_GF_fam"/>
</dbReference>
<dbReference type="STRING" id="46731.A0A3M6UPH2"/>
<dbReference type="SUPFAM" id="SSF50353">
    <property type="entry name" value="Cytokine"/>
    <property type="match status" value="1"/>
</dbReference>
<dbReference type="PANTHER" id="PTHR11486">
    <property type="entry name" value="FIBROBLAST GROWTH FACTOR"/>
    <property type="match status" value="1"/>
</dbReference>
<dbReference type="PRINTS" id="PR00262">
    <property type="entry name" value="IL1HBGF"/>
</dbReference>
<gene>
    <name evidence="3" type="ORF">pdam_00001687</name>
</gene>
<dbReference type="Gene3D" id="2.80.10.50">
    <property type="match status" value="1"/>
</dbReference>
<dbReference type="PRINTS" id="PR00263">
    <property type="entry name" value="HBGFFGF"/>
</dbReference>
<protein>
    <recommendedName>
        <fullName evidence="2">Fibroblast growth factor</fullName>
        <shortName evidence="2">FGF</shortName>
    </recommendedName>
</protein>
<reference evidence="3 4" key="1">
    <citation type="journal article" date="2018" name="Sci. Rep.">
        <title>Comparative analysis of the Pocillopora damicornis genome highlights role of immune system in coral evolution.</title>
        <authorList>
            <person name="Cunning R."/>
            <person name="Bay R.A."/>
            <person name="Gillette P."/>
            <person name="Baker A.C."/>
            <person name="Traylor-Knowles N."/>
        </authorList>
    </citation>
    <scope>NUCLEOTIDE SEQUENCE [LARGE SCALE GENOMIC DNA]</scope>
    <source>
        <strain evidence="3">RSMAS</strain>
        <tissue evidence="3">Whole animal</tissue>
    </source>
</reference>
<evidence type="ECO:0000256" key="2">
    <source>
        <dbReference type="RuleBase" id="RU049442"/>
    </source>
</evidence>
<dbReference type="SMART" id="SM00442">
    <property type="entry name" value="FGF"/>
    <property type="match status" value="1"/>
</dbReference>
<comment type="caution">
    <text evidence="3">The sequence shown here is derived from an EMBL/GenBank/DDBJ whole genome shotgun (WGS) entry which is preliminary data.</text>
</comment>
<dbReference type="Pfam" id="PF00167">
    <property type="entry name" value="FGF"/>
    <property type="match status" value="1"/>
</dbReference>
<evidence type="ECO:0000256" key="1">
    <source>
        <dbReference type="ARBA" id="ARBA00007936"/>
    </source>
</evidence>
<dbReference type="InterPro" id="IPR008996">
    <property type="entry name" value="IL1/FGF"/>
</dbReference>
<proteinExistence type="inferred from homology"/>
<sequence>MISCNKSLTSRWGFYLQIDEQGNVHGVREKDDYCVFEMKTTDFAKVTIRGLQSNAYFAMNDRGNLYTTDTQNPSCIWKEIHHTDGYNYYESDQHNGFFLALKRRGDPKNGRETALGQVSCAFLVTTITHNAT</sequence>
<accession>A0A3M6UPH2</accession>
<dbReference type="EMBL" id="RCHS01001028">
    <property type="protein sequence ID" value="RMX55587.1"/>
    <property type="molecule type" value="Genomic_DNA"/>
</dbReference>
<dbReference type="OrthoDB" id="5960247at2759"/>
<dbReference type="AlphaFoldDB" id="A0A3M6UPH2"/>
<dbReference type="OMA" id="NTYKSKM"/>
<dbReference type="CDD" id="cd00058">
    <property type="entry name" value="beta-trefoil_FGF"/>
    <property type="match status" value="1"/>
</dbReference>
<evidence type="ECO:0000313" key="3">
    <source>
        <dbReference type="EMBL" id="RMX55587.1"/>
    </source>
</evidence>
<comment type="similarity">
    <text evidence="1 2">Belongs to the heparin-binding growth factors family.</text>
</comment>
<dbReference type="Proteomes" id="UP000275408">
    <property type="component" value="Unassembled WGS sequence"/>
</dbReference>